<dbReference type="AlphaFoldDB" id="A0A6J4PGR8"/>
<gene>
    <name evidence="1" type="ORF">AVDCRST_MAG82-993</name>
</gene>
<protein>
    <submittedName>
        <fullName evidence="1">Uncharacterized protein</fullName>
    </submittedName>
</protein>
<evidence type="ECO:0000313" key="1">
    <source>
        <dbReference type="EMBL" id="CAA9414220.1"/>
    </source>
</evidence>
<reference evidence="1" key="1">
    <citation type="submission" date="2020-02" db="EMBL/GenBank/DDBJ databases">
        <authorList>
            <person name="Meier V. D."/>
        </authorList>
    </citation>
    <scope>NUCLEOTIDE SEQUENCE</scope>
    <source>
        <strain evidence="1">AVDCRST_MAG82</strain>
    </source>
</reference>
<sequence length="121" mass="13649">MVARGTYPLPEELARHAPGERFAPEELRDACRKAGGELGREDAKQAGFRTAAQMVAMWRGLDLPAWQAPYVLRDARLGYLNGYQRALISGEMSEQQIAHAAESRWGQRWPERLRAARERSG</sequence>
<proteinExistence type="predicted"/>
<organism evidence="1">
    <name type="scientific">uncultured Rubrobacteraceae bacterium</name>
    <dbReference type="NCBI Taxonomy" id="349277"/>
    <lineage>
        <taxon>Bacteria</taxon>
        <taxon>Bacillati</taxon>
        <taxon>Actinomycetota</taxon>
        <taxon>Rubrobacteria</taxon>
        <taxon>Rubrobacterales</taxon>
        <taxon>Rubrobacteraceae</taxon>
        <taxon>environmental samples</taxon>
    </lineage>
</organism>
<accession>A0A6J4PGR8</accession>
<dbReference type="EMBL" id="CADCVA010000134">
    <property type="protein sequence ID" value="CAA9414220.1"/>
    <property type="molecule type" value="Genomic_DNA"/>
</dbReference>
<name>A0A6J4PGR8_9ACTN</name>